<dbReference type="SUPFAM" id="SSF49562">
    <property type="entry name" value="C2 domain (Calcium/lipid-binding domain, CaLB)"/>
    <property type="match status" value="1"/>
</dbReference>
<dbReference type="SMART" id="SM00239">
    <property type="entry name" value="C2"/>
    <property type="match status" value="1"/>
</dbReference>
<name>A0A6A4III3_9AGAR</name>
<feature type="compositionally biased region" description="Polar residues" evidence="1">
    <location>
        <begin position="343"/>
        <end position="401"/>
    </location>
</feature>
<dbReference type="AlphaFoldDB" id="A0A6A4III3"/>
<organism evidence="3 4">
    <name type="scientific">Gymnopus androsaceus JB14</name>
    <dbReference type="NCBI Taxonomy" id="1447944"/>
    <lineage>
        <taxon>Eukaryota</taxon>
        <taxon>Fungi</taxon>
        <taxon>Dikarya</taxon>
        <taxon>Basidiomycota</taxon>
        <taxon>Agaricomycotina</taxon>
        <taxon>Agaricomycetes</taxon>
        <taxon>Agaricomycetidae</taxon>
        <taxon>Agaricales</taxon>
        <taxon>Marasmiineae</taxon>
        <taxon>Omphalotaceae</taxon>
        <taxon>Gymnopus</taxon>
    </lineage>
</organism>
<dbReference type="InterPro" id="IPR035892">
    <property type="entry name" value="C2_domain_sf"/>
</dbReference>
<reference evidence="3" key="1">
    <citation type="journal article" date="2019" name="Environ. Microbiol.">
        <title>Fungal ecological strategies reflected in gene transcription - a case study of two litter decomposers.</title>
        <authorList>
            <person name="Barbi F."/>
            <person name="Kohler A."/>
            <person name="Barry K."/>
            <person name="Baskaran P."/>
            <person name="Daum C."/>
            <person name="Fauchery L."/>
            <person name="Ihrmark K."/>
            <person name="Kuo A."/>
            <person name="LaButti K."/>
            <person name="Lipzen A."/>
            <person name="Morin E."/>
            <person name="Grigoriev I.V."/>
            <person name="Henrissat B."/>
            <person name="Lindahl B."/>
            <person name="Martin F."/>
        </authorList>
    </citation>
    <scope>NUCLEOTIDE SEQUENCE</scope>
    <source>
        <strain evidence="3">JB14</strain>
    </source>
</reference>
<feature type="compositionally biased region" description="Polar residues" evidence="1">
    <location>
        <begin position="411"/>
        <end position="423"/>
    </location>
</feature>
<proteinExistence type="predicted"/>
<dbReference type="EMBL" id="ML769391">
    <property type="protein sequence ID" value="KAE9408474.1"/>
    <property type="molecule type" value="Genomic_DNA"/>
</dbReference>
<dbReference type="InterPro" id="IPR000008">
    <property type="entry name" value="C2_dom"/>
</dbReference>
<feature type="compositionally biased region" description="Polar residues" evidence="1">
    <location>
        <begin position="443"/>
        <end position="455"/>
    </location>
</feature>
<accession>A0A6A4III3</accession>
<evidence type="ECO:0000256" key="1">
    <source>
        <dbReference type="SAM" id="MobiDB-lite"/>
    </source>
</evidence>
<feature type="region of interest" description="Disordered" evidence="1">
    <location>
        <begin position="144"/>
        <end position="456"/>
    </location>
</feature>
<dbReference type="PROSITE" id="PS50004">
    <property type="entry name" value="C2"/>
    <property type="match status" value="1"/>
</dbReference>
<dbReference type="Gene3D" id="2.60.40.150">
    <property type="entry name" value="C2 domain"/>
    <property type="match status" value="1"/>
</dbReference>
<feature type="compositionally biased region" description="Low complexity" evidence="1">
    <location>
        <begin position="144"/>
        <end position="165"/>
    </location>
</feature>
<evidence type="ECO:0000313" key="4">
    <source>
        <dbReference type="Proteomes" id="UP000799118"/>
    </source>
</evidence>
<sequence length="480" mass="51305">MSGEEEIGTLIVVVLKAQNLHDKHFFKQDVYAQITFNGETKKTKIDVKGGQHPMWDEEIRFPVYKIPNTGGDLKKYRELTATCWAKEHKDDSLLGEGKVDMTATLKSGEFDDWVPLKTSEDQRGEIYLEITYYSNAPVRAPAPARAAQAQAAQAQPSSLLAPPQANLGRRPSKLSPKDRLSRGPYSNTQQQSQLGPPTPPKGSSLPLPSTLKPGPAATVPSTLLPGAGPTRVSPKQQNQPLPAPGTARPAAAAAAVPSILRPGNPQADPHPSPHRRESSSPPRGPGAFPNPYTTPSAGPIPFAHASSTPAPGAVPPRHHSNSNGSLPYPYSTNPNPDAPSPRPTNAVNAPYTHTQRQSSNPSVLDWNSSAQQGPHQQQGSIPVNAPYTQPYTHAHRQSSNPPSGPSGVLDWNSSAQQGPTSFSFPVPNFPQPGIPTVADEQPTPINGGNNNTYYNQPPPAHVHQRTVSYFAPSSPTAIIL</sequence>
<dbReference type="Pfam" id="PF00168">
    <property type="entry name" value="C2"/>
    <property type="match status" value="1"/>
</dbReference>
<dbReference type="OrthoDB" id="270970at2759"/>
<dbReference type="PANTHER" id="PTHR47052:SF3">
    <property type="entry name" value="INGRESSION PROTEIN 1"/>
    <property type="match status" value="1"/>
</dbReference>
<dbReference type="PANTHER" id="PTHR47052">
    <property type="entry name" value="CONSERVED SERINE PROLINE-RICH PROTEIN (AFU_ORTHOLOGUE AFUA_2G01790)"/>
    <property type="match status" value="1"/>
</dbReference>
<protein>
    <recommendedName>
        <fullName evidence="2">C2 domain-containing protein</fullName>
    </recommendedName>
</protein>
<feature type="domain" description="C2" evidence="2">
    <location>
        <begin position="1"/>
        <end position="114"/>
    </location>
</feature>
<gene>
    <name evidence="3" type="ORF">BT96DRAFT_700009</name>
</gene>
<evidence type="ECO:0000313" key="3">
    <source>
        <dbReference type="EMBL" id="KAE9408474.1"/>
    </source>
</evidence>
<keyword evidence="4" id="KW-1185">Reference proteome</keyword>
<feature type="compositionally biased region" description="Polar residues" evidence="1">
    <location>
        <begin position="321"/>
        <end position="335"/>
    </location>
</feature>
<dbReference type="Proteomes" id="UP000799118">
    <property type="component" value="Unassembled WGS sequence"/>
</dbReference>
<feature type="compositionally biased region" description="Low complexity" evidence="1">
    <location>
        <begin position="244"/>
        <end position="257"/>
    </location>
</feature>
<evidence type="ECO:0000259" key="2">
    <source>
        <dbReference type="PROSITE" id="PS50004"/>
    </source>
</evidence>
<dbReference type="InterPro" id="IPR052981">
    <property type="entry name" value="Ingression_C2_domain"/>
</dbReference>
<feature type="compositionally biased region" description="Polar residues" evidence="1">
    <location>
        <begin position="184"/>
        <end position="195"/>
    </location>
</feature>